<dbReference type="InterPro" id="IPR029058">
    <property type="entry name" value="AB_hydrolase_fold"/>
</dbReference>
<evidence type="ECO:0000313" key="3">
    <source>
        <dbReference type="EMBL" id="MFD0689613.1"/>
    </source>
</evidence>
<comment type="caution">
    <text evidence="3">The sequence shown here is derived from an EMBL/GenBank/DDBJ whole genome shotgun (WGS) entry which is preliminary data.</text>
</comment>
<feature type="signal peptide" evidence="1">
    <location>
        <begin position="1"/>
        <end position="30"/>
    </location>
</feature>
<keyword evidence="4" id="KW-1185">Reference proteome</keyword>
<organism evidence="3 4">
    <name type="scientific">Actinomadura fibrosa</name>
    <dbReference type="NCBI Taxonomy" id="111802"/>
    <lineage>
        <taxon>Bacteria</taxon>
        <taxon>Bacillati</taxon>
        <taxon>Actinomycetota</taxon>
        <taxon>Actinomycetes</taxon>
        <taxon>Streptosporangiales</taxon>
        <taxon>Thermomonosporaceae</taxon>
        <taxon>Actinomadura</taxon>
    </lineage>
</organism>
<evidence type="ECO:0000256" key="1">
    <source>
        <dbReference type="SAM" id="SignalP"/>
    </source>
</evidence>
<sequence>MAHSLRIGRPVLALLVTCAALVATAMPVSAAVKPACTTHRLNVRIADPGPADQTMWGQLCYPPGTRPKKVQLLVHGSLYNHVYWDFPVGNGTYSYVRAAVGAGYATFNVDRIGNGDSSHPPSARLDIPAGAVALHDAIGALRSGALDGNAFTKVAWVGHSNGSFHAWYEISRYHDVDAAVLTGSLHGINPVAGTIIYPAAQDPKFAASGLDPGYVTSLPGTRDFFYDPATSEQAVIDTDEATKDVATLTPSPAPPDPIDIGVPILLMSGVRDKAQCVGITLYDCADPASVRAYESQFYRPDVPLTVAMIPATGHDLALSTTAPQSNAIALAWIRSNLK</sequence>
<dbReference type="GO" id="GO:0016787">
    <property type="term" value="F:hydrolase activity"/>
    <property type="evidence" value="ECO:0007669"/>
    <property type="project" value="UniProtKB-KW"/>
</dbReference>
<dbReference type="InterPro" id="IPR000073">
    <property type="entry name" value="AB_hydrolase_1"/>
</dbReference>
<feature type="chain" id="PRO_5047226365" evidence="1">
    <location>
        <begin position="31"/>
        <end position="338"/>
    </location>
</feature>
<keyword evidence="1" id="KW-0732">Signal</keyword>
<dbReference type="RefSeq" id="WP_131761390.1">
    <property type="nucleotide sequence ID" value="NZ_CAACUY010000163.1"/>
</dbReference>
<proteinExistence type="predicted"/>
<dbReference type="Proteomes" id="UP001597063">
    <property type="component" value="Unassembled WGS sequence"/>
</dbReference>
<feature type="domain" description="AB hydrolase-1" evidence="2">
    <location>
        <begin position="72"/>
        <end position="318"/>
    </location>
</feature>
<dbReference type="Pfam" id="PF12697">
    <property type="entry name" value="Abhydrolase_6"/>
    <property type="match status" value="1"/>
</dbReference>
<dbReference type="EMBL" id="JBHTGP010000018">
    <property type="protein sequence ID" value="MFD0689613.1"/>
    <property type="molecule type" value="Genomic_DNA"/>
</dbReference>
<evidence type="ECO:0000313" key="4">
    <source>
        <dbReference type="Proteomes" id="UP001597063"/>
    </source>
</evidence>
<reference evidence="4" key="1">
    <citation type="journal article" date="2019" name="Int. J. Syst. Evol. Microbiol.">
        <title>The Global Catalogue of Microorganisms (GCM) 10K type strain sequencing project: providing services to taxonomists for standard genome sequencing and annotation.</title>
        <authorList>
            <consortium name="The Broad Institute Genomics Platform"/>
            <consortium name="The Broad Institute Genome Sequencing Center for Infectious Disease"/>
            <person name="Wu L."/>
            <person name="Ma J."/>
        </authorList>
    </citation>
    <scope>NUCLEOTIDE SEQUENCE [LARGE SCALE GENOMIC DNA]</scope>
    <source>
        <strain evidence="4">JCM 9371</strain>
    </source>
</reference>
<accession>A0ABW2XT09</accession>
<protein>
    <submittedName>
        <fullName evidence="3">Alpha/beta hydrolase</fullName>
    </submittedName>
</protein>
<evidence type="ECO:0000259" key="2">
    <source>
        <dbReference type="Pfam" id="PF12697"/>
    </source>
</evidence>
<dbReference type="Gene3D" id="3.40.50.1820">
    <property type="entry name" value="alpha/beta hydrolase"/>
    <property type="match status" value="1"/>
</dbReference>
<gene>
    <name evidence="3" type="ORF">ACFQZM_34355</name>
</gene>
<dbReference type="SUPFAM" id="SSF53474">
    <property type="entry name" value="alpha/beta-Hydrolases"/>
    <property type="match status" value="1"/>
</dbReference>
<name>A0ABW2XT09_9ACTN</name>
<keyword evidence="3" id="KW-0378">Hydrolase</keyword>